<feature type="chain" id="PRO_5003215215" description="Amine oxidase" evidence="1">
    <location>
        <begin position="27"/>
        <end position="258"/>
    </location>
</feature>
<proteinExistence type="predicted"/>
<sequence length="258" mass="28682">MSAAPNTVAIATAMFILQVALTVVAAGPDVDEKQSSSDSQALVAKPSKEQLRVEYWWEEVKGTPTSLSVEYLLDLSTPWTAEAFKHVFVPHDLALASRQTMDLTTKERAEIVLEISQTFKTVCLPSALKQPCVSFVGQEVHLASLSEALLKAFWKSPPVFKGHPMKFVTRGLPFGHMKTWYAVNIAAMSRDELIRKIDNATESEMKLVLASLYQVKGIPGSPMFGGDVYIHSAYEPGYYYDGYDRSFMGSRLKRVIHT</sequence>
<dbReference type="EMBL" id="FQ311470">
    <property type="protein sequence ID" value="CBQ72801.1"/>
    <property type="molecule type" value="Genomic_DNA"/>
</dbReference>
<accession>E6ZZX1</accession>
<evidence type="ECO:0008006" key="4">
    <source>
        <dbReference type="Google" id="ProtNLM"/>
    </source>
</evidence>
<name>E6ZZX1_SPORE</name>
<feature type="signal peptide" evidence="1">
    <location>
        <begin position="1"/>
        <end position="26"/>
    </location>
</feature>
<dbReference type="VEuPathDB" id="FungiDB:sr13415"/>
<keyword evidence="1" id="KW-0732">Signal</keyword>
<protein>
    <recommendedName>
        <fullName evidence="4">Amine oxidase</fullName>
    </recommendedName>
</protein>
<dbReference type="OrthoDB" id="2556693at2759"/>
<evidence type="ECO:0000256" key="1">
    <source>
        <dbReference type="SAM" id="SignalP"/>
    </source>
</evidence>
<gene>
    <name evidence="2" type="ORF">sr13415</name>
</gene>
<dbReference type="AlphaFoldDB" id="E6ZZX1"/>
<reference evidence="2 3" key="1">
    <citation type="journal article" date="2010" name="Science">
        <title>Pathogenicity determinants in smut fungi revealed by genome comparison.</title>
        <authorList>
            <person name="Schirawski J."/>
            <person name="Mannhaupt G."/>
            <person name="Muench K."/>
            <person name="Brefort T."/>
            <person name="Schipper K."/>
            <person name="Doehlemann G."/>
            <person name="Di Stasio M."/>
            <person name="Roessel N."/>
            <person name="Mendoza-Mendoza A."/>
            <person name="Pester D."/>
            <person name="Mueller O."/>
            <person name="Winterberg B."/>
            <person name="Meyer E."/>
            <person name="Ghareeb H."/>
            <person name="Wollenberg T."/>
            <person name="Muensterkoetter M."/>
            <person name="Wong P."/>
            <person name="Walter M."/>
            <person name="Stukenbrock E."/>
            <person name="Gueldener U."/>
            <person name="Kahmann R."/>
        </authorList>
    </citation>
    <scope>NUCLEOTIDE SEQUENCE [LARGE SCALE GENOMIC DNA]</scope>
    <source>
        <strain evidence="3">SRZ2</strain>
    </source>
</reference>
<dbReference type="HOGENOM" id="CLU_1078378_0_0_1"/>
<evidence type="ECO:0000313" key="3">
    <source>
        <dbReference type="Proteomes" id="UP000008867"/>
    </source>
</evidence>
<dbReference type="Proteomes" id="UP000008867">
    <property type="component" value="Chromosome 5"/>
</dbReference>
<keyword evidence="3" id="KW-1185">Reference proteome</keyword>
<organism evidence="2 3">
    <name type="scientific">Sporisorium reilianum (strain SRZ2)</name>
    <name type="common">Maize head smut fungus</name>
    <dbReference type="NCBI Taxonomy" id="999809"/>
    <lineage>
        <taxon>Eukaryota</taxon>
        <taxon>Fungi</taxon>
        <taxon>Dikarya</taxon>
        <taxon>Basidiomycota</taxon>
        <taxon>Ustilaginomycotina</taxon>
        <taxon>Ustilaginomycetes</taxon>
        <taxon>Ustilaginales</taxon>
        <taxon>Ustilaginaceae</taxon>
        <taxon>Sporisorium</taxon>
    </lineage>
</organism>
<evidence type="ECO:0000313" key="2">
    <source>
        <dbReference type="EMBL" id="CBQ72801.1"/>
    </source>
</evidence>